<evidence type="ECO:0000256" key="2">
    <source>
        <dbReference type="SAM" id="MobiDB-lite"/>
    </source>
</evidence>
<feature type="compositionally biased region" description="Basic and acidic residues" evidence="2">
    <location>
        <begin position="168"/>
        <end position="177"/>
    </location>
</feature>
<proteinExistence type="predicted"/>
<protein>
    <recommendedName>
        <fullName evidence="5">Portal protein</fullName>
    </recommendedName>
</protein>
<name>A0ABS9WBL1_9PROT</name>
<feature type="region of interest" description="Disordered" evidence="2">
    <location>
        <begin position="167"/>
        <end position="188"/>
    </location>
</feature>
<accession>A0ABS9WBL1</accession>
<dbReference type="RefSeq" id="WP_241793993.1">
    <property type="nucleotide sequence ID" value="NZ_JALBUU010000125.1"/>
</dbReference>
<dbReference type="Proteomes" id="UP001201985">
    <property type="component" value="Unassembled WGS sequence"/>
</dbReference>
<dbReference type="InterPro" id="IPR056909">
    <property type="entry name" value="SU10_portal"/>
</dbReference>
<organism evidence="3 4">
    <name type="scientific">Teichococcus vastitatis</name>
    <dbReference type="NCBI Taxonomy" id="2307076"/>
    <lineage>
        <taxon>Bacteria</taxon>
        <taxon>Pseudomonadati</taxon>
        <taxon>Pseudomonadota</taxon>
        <taxon>Alphaproteobacteria</taxon>
        <taxon>Acetobacterales</taxon>
        <taxon>Roseomonadaceae</taxon>
        <taxon>Roseomonas</taxon>
    </lineage>
</organism>
<sequence>MADKKKKLSDREIVSVLDQHLARADGRGATTRSQEREEVLKYYNGELPLPVGKRSKFNSNDIYDNVESTKAVILNAIHQGLSNICFTPEDDKDEVEARVATAYTDHVLNKLNPGSRILHDAMHDALLARNAVVKVWWEKITETEEFEINGTQDAVMLMMQEMQSGVSEQDKFKQRDDEPLEIDPETGQMSGKLYKDIDRSQVRIANIPAEEFIINPGAKCIQEATFIAHRSRRRISELVAQGYDEDKLEQARSASDDLSFNSERIARADAAGEDGTEENEDDQLVQVEECYVYLNVDGKGEKRWQVTKVGDYILEKQVADTVRFVSYCALPVSHTFWGNNYAARLIPTQNVNSTIMRSLVDQTVFSSIPRYMVAKGGLKNPAELTDLRFGGMVNVDNLNAVGLLPQPTINPYVMTTLELMATKAESISGVSRTAMGINQNVVGKQNSGALLDQVTSASQQKMTLSAKWLAEFIAELKLAIYDLALRYEKKEVIVEVAGSYVPVSPEKWRERRQVTAELHLSPEHRQAEAQKLVATFTMFSQDPALASMFGPAQKRLFAAKYLSLMGLPNVDKVLLPVEQAAKPGPDPNLQLQMKLIEAQQQANMAQVQISQMKAQATLRQAQLTAEVKALKGEQDFALRKAEIELKAMTEERKSAELDHSMQMEEANLELARDAQDVNAIIKLTSGS</sequence>
<reference evidence="3 4" key="1">
    <citation type="submission" date="2022-03" db="EMBL/GenBank/DDBJ databases">
        <title>Complete genome analysis of Roseomonas KG 17.1 : a prolific producer of plant growth promoters.</title>
        <authorList>
            <person name="Saadouli I."/>
            <person name="Najjari A."/>
            <person name="Mosbah A."/>
            <person name="Ouzari H.I."/>
        </authorList>
    </citation>
    <scope>NUCLEOTIDE SEQUENCE [LARGE SCALE GENOMIC DNA]</scope>
    <source>
        <strain evidence="3 4">KG17-1</strain>
    </source>
</reference>
<comment type="caution">
    <text evidence="3">The sequence shown here is derived from an EMBL/GenBank/DDBJ whole genome shotgun (WGS) entry which is preliminary data.</text>
</comment>
<feature type="coiled-coil region" evidence="1">
    <location>
        <begin position="595"/>
        <end position="658"/>
    </location>
</feature>
<dbReference type="Pfam" id="PF23899">
    <property type="entry name" value="SU10_portal"/>
    <property type="match status" value="1"/>
</dbReference>
<keyword evidence="1" id="KW-0175">Coiled coil</keyword>
<gene>
    <name evidence="3" type="ORF">MON41_23935</name>
</gene>
<evidence type="ECO:0000256" key="1">
    <source>
        <dbReference type="SAM" id="Coils"/>
    </source>
</evidence>
<evidence type="ECO:0000313" key="4">
    <source>
        <dbReference type="Proteomes" id="UP001201985"/>
    </source>
</evidence>
<keyword evidence="4" id="KW-1185">Reference proteome</keyword>
<evidence type="ECO:0008006" key="5">
    <source>
        <dbReference type="Google" id="ProtNLM"/>
    </source>
</evidence>
<evidence type="ECO:0000313" key="3">
    <source>
        <dbReference type="EMBL" id="MCI0756691.1"/>
    </source>
</evidence>
<dbReference type="EMBL" id="JALBUU010000125">
    <property type="protein sequence ID" value="MCI0756691.1"/>
    <property type="molecule type" value="Genomic_DNA"/>
</dbReference>